<dbReference type="OrthoDB" id="9788155at2"/>
<evidence type="ECO:0000313" key="2">
    <source>
        <dbReference type="EMBL" id="STO31333.1"/>
    </source>
</evidence>
<proteinExistence type="predicted"/>
<name>A0A377GWW0_9FUSO</name>
<dbReference type="PANTHER" id="PTHR40572:SF1">
    <property type="entry name" value="PROTEIN BAX"/>
    <property type="match status" value="1"/>
</dbReference>
<dbReference type="Gene3D" id="1.10.530.10">
    <property type="match status" value="1"/>
</dbReference>
<keyword evidence="3" id="KW-1185">Reference proteome</keyword>
<dbReference type="GO" id="GO:0004040">
    <property type="term" value="F:amidase activity"/>
    <property type="evidence" value="ECO:0007669"/>
    <property type="project" value="InterPro"/>
</dbReference>
<dbReference type="InterPro" id="IPR053195">
    <property type="entry name" value="Bax-like"/>
</dbReference>
<feature type="domain" description="Mannosyl-glycoprotein endo-beta-N-acetylglucosamidase-like" evidence="1">
    <location>
        <begin position="127"/>
        <end position="254"/>
    </location>
</feature>
<protein>
    <submittedName>
        <fullName evidence="2">Mannosyl-glycoprotein endo-beta-N-acetylglucosaminidase</fullName>
    </submittedName>
</protein>
<sequence>MKIKNIFIFIFLFIFGDTNYAQNSIPKVEYEKVVINSLEDINKWKNSNKLYTFTQVNIDLSKLSANKRKNIFIDILIPAIRVVNAEIKNNREIVKNLSQKEILTMEEKIYIENLFKKYRVEYKNWLELTSRLIIYPTSLILTQGAIESGWGTSRFFKEGNNLFGVWSSDPSEPRIAAKGKRKNGFVPYLRKYTSVKDSVADFVLNLSRNKNYTKLRKLVNENRSPATIATGLINYSEEKELYVKKVINTMNYNNFTKYDKLIN</sequence>
<dbReference type="EMBL" id="UGGU01000003">
    <property type="protein sequence ID" value="STO31333.1"/>
    <property type="molecule type" value="Genomic_DNA"/>
</dbReference>
<dbReference type="Pfam" id="PF01832">
    <property type="entry name" value="Glucosaminidase"/>
    <property type="match status" value="1"/>
</dbReference>
<dbReference type="InterPro" id="IPR002901">
    <property type="entry name" value="MGlyc_endo_b_GlcNAc-like_dom"/>
</dbReference>
<dbReference type="PANTHER" id="PTHR40572">
    <property type="entry name" value="PROTEIN BAX"/>
    <property type="match status" value="1"/>
</dbReference>
<evidence type="ECO:0000313" key="3">
    <source>
        <dbReference type="Proteomes" id="UP000255328"/>
    </source>
</evidence>
<dbReference type="AlphaFoldDB" id="A0A377GWW0"/>
<dbReference type="Proteomes" id="UP000255328">
    <property type="component" value="Unassembled WGS sequence"/>
</dbReference>
<evidence type="ECO:0000259" key="1">
    <source>
        <dbReference type="Pfam" id="PF01832"/>
    </source>
</evidence>
<gene>
    <name evidence="2" type="ORF">NCTC10723_00781</name>
</gene>
<organism evidence="2 3">
    <name type="scientific">Fusobacterium necrogenes</name>
    <dbReference type="NCBI Taxonomy" id="858"/>
    <lineage>
        <taxon>Bacteria</taxon>
        <taxon>Fusobacteriati</taxon>
        <taxon>Fusobacteriota</taxon>
        <taxon>Fusobacteriia</taxon>
        <taxon>Fusobacteriales</taxon>
        <taxon>Fusobacteriaceae</taxon>
        <taxon>Fusobacterium</taxon>
    </lineage>
</organism>
<reference evidence="2 3" key="1">
    <citation type="submission" date="2018-06" db="EMBL/GenBank/DDBJ databases">
        <authorList>
            <consortium name="Pathogen Informatics"/>
            <person name="Doyle S."/>
        </authorList>
    </citation>
    <scope>NUCLEOTIDE SEQUENCE [LARGE SCALE GENOMIC DNA]</scope>
    <source>
        <strain evidence="2 3">NCTC10723</strain>
    </source>
</reference>
<accession>A0A377GWW0</accession>
<dbReference type="RefSeq" id="WP_115269553.1">
    <property type="nucleotide sequence ID" value="NZ_UGGU01000003.1"/>
</dbReference>